<name>A0AAX4HU95_9BACT</name>
<dbReference type="Gene3D" id="1.20.144.10">
    <property type="entry name" value="Phosphatidic acid phosphatase type 2/haloperoxidase"/>
    <property type="match status" value="1"/>
</dbReference>
<dbReference type="Proteomes" id="UP001324634">
    <property type="component" value="Chromosome"/>
</dbReference>
<evidence type="ECO:0000313" key="3">
    <source>
        <dbReference type="EMBL" id="WPU66884.1"/>
    </source>
</evidence>
<dbReference type="SUPFAM" id="SSF48317">
    <property type="entry name" value="Acid phosphatase/Vanadium-dependent haloperoxidase"/>
    <property type="match status" value="1"/>
</dbReference>
<sequence>MHKLLALLTAFYIAGAQAAPSCLIDNTCMEYNGQLIDLRTSTDKYMDKAKNCDPLIESCSTRQIQYARSPELSKKEFQRLVGEGGSQYFIPLDVNKSDLLILAGALSLGTVVFANDREIMDFVQDNKTEFGQQVATVGNLLGREAILPVAAGAYFMGAVLKDGKLKQVGLFTVAAGIASQIVAEGFKKTFHRVRPHDGDSPYDFFEEGNNSFISGHAAGAFSLATVIAEVYKDKPAVPYIAYGLATLTVYARMHDNKHWGSDVLAGAVAAHLVTKILMRTVLNPERADGSGFLIIPQFGRDISGKAYTGVEIQWRPKAPSRLSQCEKSKLEGRELMALCFEEAFNK</sequence>
<dbReference type="SMART" id="SM00014">
    <property type="entry name" value="acidPPc"/>
    <property type="match status" value="1"/>
</dbReference>
<evidence type="ECO:0000313" key="4">
    <source>
        <dbReference type="Proteomes" id="UP001324634"/>
    </source>
</evidence>
<dbReference type="InterPro" id="IPR000326">
    <property type="entry name" value="PAP2/HPO"/>
</dbReference>
<accession>A0AAX4HU95</accession>
<feature type="domain" description="Phosphatidic acid phosphatase type 2/haloperoxidase" evidence="2">
    <location>
        <begin position="168"/>
        <end position="278"/>
    </location>
</feature>
<dbReference type="RefSeq" id="WP_321399535.1">
    <property type="nucleotide sequence ID" value="NZ_CP139487.1"/>
</dbReference>
<dbReference type="CDD" id="cd03394">
    <property type="entry name" value="PAP2_like_5"/>
    <property type="match status" value="1"/>
</dbReference>
<feature type="signal peptide" evidence="1">
    <location>
        <begin position="1"/>
        <end position="18"/>
    </location>
</feature>
<organism evidence="3 4">
    <name type="scientific">Peredibacter starrii</name>
    <dbReference type="NCBI Taxonomy" id="28202"/>
    <lineage>
        <taxon>Bacteria</taxon>
        <taxon>Pseudomonadati</taxon>
        <taxon>Bdellovibrionota</taxon>
        <taxon>Bacteriovoracia</taxon>
        <taxon>Bacteriovoracales</taxon>
        <taxon>Bacteriovoracaceae</taxon>
        <taxon>Peredibacter</taxon>
    </lineage>
</organism>
<evidence type="ECO:0000259" key="2">
    <source>
        <dbReference type="SMART" id="SM00014"/>
    </source>
</evidence>
<reference evidence="3 4" key="1">
    <citation type="submission" date="2023-11" db="EMBL/GenBank/DDBJ databases">
        <title>Peredibacter starrii A3.12.</title>
        <authorList>
            <person name="Mitchell R.J."/>
        </authorList>
    </citation>
    <scope>NUCLEOTIDE SEQUENCE [LARGE SCALE GENOMIC DNA]</scope>
    <source>
        <strain evidence="3 4">A3.12</strain>
    </source>
</reference>
<dbReference type="EMBL" id="CP139487">
    <property type="protein sequence ID" value="WPU66884.1"/>
    <property type="molecule type" value="Genomic_DNA"/>
</dbReference>
<keyword evidence="1" id="KW-0732">Signal</keyword>
<dbReference type="AlphaFoldDB" id="A0AAX4HU95"/>
<gene>
    <name evidence="3" type="ORF">SOO65_08990</name>
</gene>
<dbReference type="InterPro" id="IPR036938">
    <property type="entry name" value="PAP2/HPO_sf"/>
</dbReference>
<proteinExistence type="predicted"/>
<feature type="chain" id="PRO_5043567761" evidence="1">
    <location>
        <begin position="19"/>
        <end position="346"/>
    </location>
</feature>
<dbReference type="KEGG" id="psti:SOO65_08990"/>
<protein>
    <submittedName>
        <fullName evidence="3">Phosphatase PAP2 family protein</fullName>
    </submittedName>
</protein>
<keyword evidence="4" id="KW-1185">Reference proteome</keyword>
<dbReference type="Pfam" id="PF01569">
    <property type="entry name" value="PAP2"/>
    <property type="match status" value="1"/>
</dbReference>
<evidence type="ECO:0000256" key="1">
    <source>
        <dbReference type="SAM" id="SignalP"/>
    </source>
</evidence>